<dbReference type="GO" id="GO:0003677">
    <property type="term" value="F:DNA binding"/>
    <property type="evidence" value="ECO:0007669"/>
    <property type="project" value="UniProtKB-KW"/>
</dbReference>
<dbReference type="InterPro" id="IPR019475">
    <property type="entry name" value="DNA_primase_DnaB-bd"/>
</dbReference>
<dbReference type="PIRSF" id="PIRSF002811">
    <property type="entry name" value="DnaG"/>
    <property type="match status" value="1"/>
</dbReference>
<dbReference type="EC" id="2.7.7.101" evidence="12"/>
<dbReference type="GO" id="GO:0000428">
    <property type="term" value="C:DNA-directed RNA polymerase complex"/>
    <property type="evidence" value="ECO:0007669"/>
    <property type="project" value="UniProtKB-KW"/>
</dbReference>
<dbReference type="CDD" id="cd03364">
    <property type="entry name" value="TOPRIM_DnaG_primases"/>
    <property type="match status" value="1"/>
</dbReference>
<keyword evidence="3 12" id="KW-0808">Transferase</keyword>
<dbReference type="PATRIC" id="fig|1619116.3.peg.88"/>
<keyword evidence="5 12" id="KW-0235">DNA replication</keyword>
<dbReference type="GO" id="GO:0003899">
    <property type="term" value="F:DNA-directed RNA polymerase activity"/>
    <property type="evidence" value="ECO:0007669"/>
    <property type="project" value="UniProtKB-UniRule"/>
</dbReference>
<dbReference type="SMART" id="SM00493">
    <property type="entry name" value="TOPRIM"/>
    <property type="match status" value="1"/>
</dbReference>
<evidence type="ECO:0000256" key="14">
    <source>
        <dbReference type="PIRSR" id="PIRSR002811-1"/>
    </source>
</evidence>
<keyword evidence="11 12" id="KW-0804">Transcription</keyword>
<dbReference type="InterPro" id="IPR036977">
    <property type="entry name" value="DNA_primase_Znf_CHC2"/>
</dbReference>
<keyword evidence="6 12" id="KW-0479">Metal-binding</keyword>
<dbReference type="InterPro" id="IPR037068">
    <property type="entry name" value="DNA_primase_core_N_sf"/>
</dbReference>
<dbReference type="GO" id="GO:1990077">
    <property type="term" value="C:primosome complex"/>
    <property type="evidence" value="ECO:0007669"/>
    <property type="project" value="UniProtKB-KW"/>
</dbReference>
<evidence type="ECO:0000313" key="17">
    <source>
        <dbReference type="Proteomes" id="UP000034783"/>
    </source>
</evidence>
<evidence type="ECO:0000313" key="16">
    <source>
        <dbReference type="EMBL" id="KKT70008.1"/>
    </source>
</evidence>
<dbReference type="Pfam" id="PF13155">
    <property type="entry name" value="Toprim_2"/>
    <property type="match status" value="1"/>
</dbReference>
<evidence type="ECO:0000256" key="12">
    <source>
        <dbReference type="HAMAP-Rule" id="MF_00974"/>
    </source>
</evidence>
<dbReference type="InterPro" id="IPR016136">
    <property type="entry name" value="DNA_helicase_N/primase_C"/>
</dbReference>
<evidence type="ECO:0000256" key="1">
    <source>
        <dbReference type="ARBA" id="ARBA00022478"/>
    </source>
</evidence>
<sequence>MTEIDEIKQKLDIIDVIGQYVSLKKSGKNHKGLCPFHSEKTPSFMVNQELQIYKCFGCNEGGDMFSFVQKIEGYDFRQALEVLAEKAGVKLANIAPSQSADSKKYLLYEINETAKKFYHAVLLKHPVGKDALRYLTDKRQLTKETIVDWELGFAPDSWDTLRTFLVRRGYDEKDLLKAGVVSPDKFERHNNDKFRNRIIFPLTGIDGKVLGFGGRALENREPKYLNTQETTIYHKEHFLFGLHKTRMTIKTQGVVLVEGYMDAITAYQSGITNVAAICGTALTVAHLKVLSRYTKDITYCFDADTAGVAATLRAIELGTDLELNIKVALMPEGIKDIDELASKNPAEGKKAVANAIPAYDFVIKIAEAKNDVDSAIGKKKFTDEVCTYLAREKSQVVVEHYAQIMARKLASSPEAVLAAVANFSTSKTETPPITINNAKSPQEYLLALIFSQPTLDKSAEMLHNLTPEDLSLSHISSIYAKMLKFVKAGKDLSVKTFINTLTEQDLVSARDLSLWDVGIPAESNKFVEELTVTVKRIKKESAKRKMADVSQRIREAELTKDTKTIEQLTDEFNSYAKEAL</sequence>
<dbReference type="SUPFAM" id="SSF57783">
    <property type="entry name" value="Zinc beta-ribbon"/>
    <property type="match status" value="1"/>
</dbReference>
<dbReference type="InterPro" id="IPR050219">
    <property type="entry name" value="DnaG_primase"/>
</dbReference>
<name>A0A0G1JF84_UNCKA</name>
<dbReference type="PROSITE" id="PS50880">
    <property type="entry name" value="TOPRIM"/>
    <property type="match status" value="1"/>
</dbReference>
<evidence type="ECO:0000256" key="2">
    <source>
        <dbReference type="ARBA" id="ARBA00022515"/>
    </source>
</evidence>
<keyword evidence="8 12" id="KW-0862">Zinc</keyword>
<gene>
    <name evidence="12" type="primary">dnaG</name>
    <name evidence="16" type="ORF">UW65_C0005G0003</name>
</gene>
<dbReference type="PANTHER" id="PTHR30313">
    <property type="entry name" value="DNA PRIMASE"/>
    <property type="match status" value="1"/>
</dbReference>
<dbReference type="Pfam" id="PF10410">
    <property type="entry name" value="DnaB_bind"/>
    <property type="match status" value="1"/>
</dbReference>
<evidence type="ECO:0000256" key="4">
    <source>
        <dbReference type="ARBA" id="ARBA00022695"/>
    </source>
</evidence>
<keyword evidence="1 12" id="KW-0240">DNA-directed RNA polymerase</keyword>
<comment type="cofactor">
    <cofactor evidence="12 13 14">
        <name>Zn(2+)</name>
        <dbReference type="ChEBI" id="CHEBI:29105"/>
    </cofactor>
    <text evidence="12 13 14">Binds 1 zinc ion per monomer.</text>
</comment>
<proteinExistence type="inferred from homology"/>
<organism evidence="16 17">
    <name type="scientific">candidate division WWE3 bacterium GW2011_GWB1_44_4</name>
    <dbReference type="NCBI Taxonomy" id="1619116"/>
    <lineage>
        <taxon>Bacteria</taxon>
        <taxon>Katanobacteria</taxon>
    </lineage>
</organism>
<dbReference type="Pfam" id="PF08275">
    <property type="entry name" value="DNAG_N"/>
    <property type="match status" value="1"/>
</dbReference>
<dbReference type="InterPro" id="IPR006295">
    <property type="entry name" value="DNA_primase_DnaG"/>
</dbReference>
<evidence type="ECO:0000256" key="6">
    <source>
        <dbReference type="ARBA" id="ARBA00022723"/>
    </source>
</evidence>
<dbReference type="Gene3D" id="1.10.860.10">
    <property type="entry name" value="DNAb Helicase, Chain A"/>
    <property type="match status" value="1"/>
</dbReference>
<feature type="domain" description="Toprim" evidence="15">
    <location>
        <begin position="252"/>
        <end position="335"/>
    </location>
</feature>
<dbReference type="NCBIfam" id="TIGR01391">
    <property type="entry name" value="dnaG"/>
    <property type="match status" value="1"/>
</dbReference>
<feature type="zinc finger region" description="CHC2-type" evidence="12 14">
    <location>
        <begin position="34"/>
        <end position="58"/>
    </location>
</feature>
<dbReference type="GO" id="GO:0008270">
    <property type="term" value="F:zinc ion binding"/>
    <property type="evidence" value="ECO:0007669"/>
    <property type="project" value="UniProtKB-UniRule"/>
</dbReference>
<reference evidence="16 17" key="1">
    <citation type="journal article" date="2015" name="Nature">
        <title>rRNA introns, odd ribosomes, and small enigmatic genomes across a large radiation of phyla.</title>
        <authorList>
            <person name="Brown C.T."/>
            <person name="Hug L.A."/>
            <person name="Thomas B.C."/>
            <person name="Sharon I."/>
            <person name="Castelle C.J."/>
            <person name="Singh A."/>
            <person name="Wilkins M.J."/>
            <person name="Williams K.H."/>
            <person name="Banfield J.F."/>
        </authorList>
    </citation>
    <scope>NUCLEOTIDE SEQUENCE [LARGE SCALE GENOMIC DNA]</scope>
</reference>
<dbReference type="GO" id="GO:0005737">
    <property type="term" value="C:cytoplasm"/>
    <property type="evidence" value="ECO:0007669"/>
    <property type="project" value="TreeGrafter"/>
</dbReference>
<evidence type="ECO:0000256" key="11">
    <source>
        <dbReference type="ARBA" id="ARBA00023163"/>
    </source>
</evidence>
<dbReference type="InterPro" id="IPR013264">
    <property type="entry name" value="DNAG_N"/>
</dbReference>
<dbReference type="SMART" id="SM00400">
    <property type="entry name" value="ZnF_CHCC"/>
    <property type="match status" value="1"/>
</dbReference>
<dbReference type="Gene3D" id="3.90.580.10">
    <property type="entry name" value="Zinc finger, CHC2-type domain"/>
    <property type="match status" value="1"/>
</dbReference>
<dbReference type="Pfam" id="PF01807">
    <property type="entry name" value="Zn_ribbon_DnaG"/>
    <property type="match status" value="1"/>
</dbReference>
<comment type="domain">
    <text evidence="12">Contains an N-terminal zinc-binding domain, a central core domain that contains the primase activity, and a C-terminal DnaB-binding domain.</text>
</comment>
<keyword evidence="7 12" id="KW-0863">Zinc-finger</keyword>
<dbReference type="EMBL" id="LCJD01000005">
    <property type="protein sequence ID" value="KKT70008.1"/>
    <property type="molecule type" value="Genomic_DNA"/>
</dbReference>
<comment type="function">
    <text evidence="12 13">RNA polymerase that catalyzes the synthesis of short RNA molecules used as primers for DNA polymerase during DNA replication.</text>
</comment>
<comment type="similarity">
    <text evidence="12 13">Belongs to the DnaG primase family.</text>
</comment>
<keyword evidence="2 12" id="KW-0639">Primosome</keyword>
<comment type="catalytic activity">
    <reaction evidence="12">
        <text>ssDNA + n NTP = ssDNA/pppN(pN)n-1 hybrid + (n-1) diphosphate.</text>
        <dbReference type="EC" id="2.7.7.101"/>
    </reaction>
</comment>
<dbReference type="InterPro" id="IPR030846">
    <property type="entry name" value="DnaG_bac"/>
</dbReference>
<comment type="subunit">
    <text evidence="12">Monomer. Interacts with DnaB.</text>
</comment>
<dbReference type="HAMAP" id="MF_00974">
    <property type="entry name" value="DNA_primase_DnaG"/>
    <property type="match status" value="1"/>
</dbReference>
<dbReference type="InterPro" id="IPR006171">
    <property type="entry name" value="TOPRIM_dom"/>
</dbReference>
<keyword evidence="4 12" id="KW-0548">Nucleotidyltransferase</keyword>
<dbReference type="AlphaFoldDB" id="A0A0G1JF84"/>
<evidence type="ECO:0000256" key="5">
    <source>
        <dbReference type="ARBA" id="ARBA00022705"/>
    </source>
</evidence>
<keyword evidence="9" id="KW-0460">Magnesium</keyword>
<evidence type="ECO:0000256" key="3">
    <source>
        <dbReference type="ARBA" id="ARBA00022679"/>
    </source>
</evidence>
<dbReference type="GO" id="GO:0006269">
    <property type="term" value="P:DNA replication, synthesis of primer"/>
    <property type="evidence" value="ECO:0007669"/>
    <property type="project" value="UniProtKB-UniRule"/>
</dbReference>
<evidence type="ECO:0000259" key="15">
    <source>
        <dbReference type="PROSITE" id="PS50880"/>
    </source>
</evidence>
<dbReference type="InterPro" id="IPR034151">
    <property type="entry name" value="TOPRIM_DnaG_bac"/>
</dbReference>
<dbReference type="Gene3D" id="3.40.1360.10">
    <property type="match status" value="1"/>
</dbReference>
<evidence type="ECO:0000256" key="9">
    <source>
        <dbReference type="ARBA" id="ARBA00022842"/>
    </source>
</evidence>
<keyword evidence="10 12" id="KW-0238">DNA-binding</keyword>
<dbReference type="Gene3D" id="3.90.980.10">
    <property type="entry name" value="DNA primase, catalytic core, N-terminal domain"/>
    <property type="match status" value="1"/>
</dbReference>
<dbReference type="InterPro" id="IPR002694">
    <property type="entry name" value="Znf_CHC2"/>
</dbReference>
<comment type="caution">
    <text evidence="16">The sequence shown here is derived from an EMBL/GenBank/DDBJ whole genome shotgun (WGS) entry which is preliminary data.</text>
</comment>
<accession>A0A0G1JF84</accession>
<dbReference type="Proteomes" id="UP000034783">
    <property type="component" value="Unassembled WGS sequence"/>
</dbReference>
<dbReference type="PANTHER" id="PTHR30313:SF2">
    <property type="entry name" value="DNA PRIMASE"/>
    <property type="match status" value="1"/>
</dbReference>
<evidence type="ECO:0000256" key="13">
    <source>
        <dbReference type="PIRNR" id="PIRNR002811"/>
    </source>
</evidence>
<evidence type="ECO:0000256" key="10">
    <source>
        <dbReference type="ARBA" id="ARBA00023125"/>
    </source>
</evidence>
<protein>
    <recommendedName>
        <fullName evidence="12 13">DNA primase</fullName>
        <ecNumber evidence="12">2.7.7.101</ecNumber>
    </recommendedName>
</protein>
<evidence type="ECO:0000256" key="7">
    <source>
        <dbReference type="ARBA" id="ARBA00022771"/>
    </source>
</evidence>
<dbReference type="SUPFAM" id="SSF56731">
    <property type="entry name" value="DNA primase core"/>
    <property type="match status" value="1"/>
</dbReference>
<dbReference type="FunFam" id="3.90.580.10:FF:000001">
    <property type="entry name" value="DNA primase"/>
    <property type="match status" value="1"/>
</dbReference>
<evidence type="ECO:0000256" key="8">
    <source>
        <dbReference type="ARBA" id="ARBA00022833"/>
    </source>
</evidence>